<sequence>MRKLAILTFLTMDGVMQSPSSPDEDRSGDFEGGGWAAPFWQDVMEQVQREAMNEPYDMLFGRKTYQLFAGHWPEAEDSGPARIMNRARKFVATRTMDELTWSPSEKLSGDLVTEIADLKASNGPLLQVHGSWQLIQLLAMHNLIDEFRLWTFPVVAGSGKRLFQETGSLSGFVLKKLEATQSGVVMSIYDR</sequence>
<keyword evidence="3" id="KW-1185">Reference proteome</keyword>
<dbReference type="InterPro" id="IPR002734">
    <property type="entry name" value="RibDG_C"/>
</dbReference>
<protein>
    <submittedName>
        <fullName evidence="2">Dihydrofolate reductase family protein</fullName>
    </submittedName>
</protein>
<feature type="domain" description="Bacterial bifunctional deaminase-reductase C-terminal" evidence="1">
    <location>
        <begin position="4"/>
        <end position="185"/>
    </location>
</feature>
<dbReference type="EMBL" id="CP120863">
    <property type="protein sequence ID" value="WFE91776.1"/>
    <property type="molecule type" value="Genomic_DNA"/>
</dbReference>
<organism evidence="2 3">
    <name type="scientific">Roseibium porphyridii</name>
    <dbReference type="NCBI Taxonomy" id="2866279"/>
    <lineage>
        <taxon>Bacteria</taxon>
        <taxon>Pseudomonadati</taxon>
        <taxon>Pseudomonadota</taxon>
        <taxon>Alphaproteobacteria</taxon>
        <taxon>Hyphomicrobiales</taxon>
        <taxon>Stappiaceae</taxon>
        <taxon>Roseibium</taxon>
    </lineage>
</organism>
<reference evidence="2 3" key="1">
    <citation type="submission" date="2023-03" db="EMBL/GenBank/DDBJ databases">
        <title>Roseibium porphyridii sp. nov. and Roseibium rhodosorbium sp. nov. isolated from marine algae, Porphyridium cruentum and Rhodosorus marinus, respectively.</title>
        <authorList>
            <person name="Lee M.W."/>
            <person name="Choi B.J."/>
            <person name="Lee J.K."/>
            <person name="Choi D.G."/>
            <person name="Baek J.H."/>
            <person name="Bayburt H."/>
            <person name="Kim J.M."/>
            <person name="Han D.M."/>
            <person name="Kim K.H."/>
            <person name="Jeon C.O."/>
        </authorList>
    </citation>
    <scope>NUCLEOTIDE SEQUENCE [LARGE SCALE GENOMIC DNA]</scope>
    <source>
        <strain evidence="2 3">KMA01</strain>
    </source>
</reference>
<evidence type="ECO:0000259" key="1">
    <source>
        <dbReference type="Pfam" id="PF01872"/>
    </source>
</evidence>
<accession>A0ABY8F983</accession>
<gene>
    <name evidence="2" type="ORF">K1718_10560</name>
</gene>
<evidence type="ECO:0000313" key="3">
    <source>
        <dbReference type="Proteomes" id="UP001209803"/>
    </source>
</evidence>
<name>A0ABY8F983_9HYPH</name>
<dbReference type="Proteomes" id="UP001209803">
    <property type="component" value="Chromosome"/>
</dbReference>
<dbReference type="InterPro" id="IPR024072">
    <property type="entry name" value="DHFR-like_dom_sf"/>
</dbReference>
<dbReference type="SUPFAM" id="SSF53597">
    <property type="entry name" value="Dihydrofolate reductase-like"/>
    <property type="match status" value="1"/>
</dbReference>
<dbReference type="Pfam" id="PF01872">
    <property type="entry name" value="RibD_C"/>
    <property type="match status" value="1"/>
</dbReference>
<dbReference type="RefSeq" id="WP_265684372.1">
    <property type="nucleotide sequence ID" value="NZ_CP120863.1"/>
</dbReference>
<proteinExistence type="predicted"/>
<evidence type="ECO:0000313" key="2">
    <source>
        <dbReference type="EMBL" id="WFE91776.1"/>
    </source>
</evidence>
<dbReference type="Gene3D" id="3.40.430.10">
    <property type="entry name" value="Dihydrofolate Reductase, subunit A"/>
    <property type="match status" value="1"/>
</dbReference>